<dbReference type="EMBL" id="JBHSPA010000008">
    <property type="protein sequence ID" value="MFC5823282.1"/>
    <property type="molecule type" value="Genomic_DNA"/>
</dbReference>
<evidence type="ECO:0000313" key="2">
    <source>
        <dbReference type="Proteomes" id="UP001596058"/>
    </source>
</evidence>
<dbReference type="Proteomes" id="UP001596058">
    <property type="component" value="Unassembled WGS sequence"/>
</dbReference>
<proteinExistence type="predicted"/>
<organism evidence="1 2">
    <name type="scientific">Nonomuraea insulae</name>
    <dbReference type="NCBI Taxonomy" id="1616787"/>
    <lineage>
        <taxon>Bacteria</taxon>
        <taxon>Bacillati</taxon>
        <taxon>Actinomycetota</taxon>
        <taxon>Actinomycetes</taxon>
        <taxon>Streptosporangiales</taxon>
        <taxon>Streptosporangiaceae</taxon>
        <taxon>Nonomuraea</taxon>
    </lineage>
</organism>
<dbReference type="RefSeq" id="WP_379512820.1">
    <property type="nucleotide sequence ID" value="NZ_JBHSPA010000008.1"/>
</dbReference>
<name>A0ABW1CDP1_9ACTN</name>
<accession>A0ABW1CDP1</accession>
<evidence type="ECO:0000313" key="1">
    <source>
        <dbReference type="EMBL" id="MFC5823282.1"/>
    </source>
</evidence>
<comment type="caution">
    <text evidence="1">The sequence shown here is derived from an EMBL/GenBank/DDBJ whole genome shotgun (WGS) entry which is preliminary data.</text>
</comment>
<gene>
    <name evidence="1" type="ORF">ACFPZ3_05410</name>
</gene>
<protein>
    <submittedName>
        <fullName evidence="1">Uncharacterized protein</fullName>
    </submittedName>
</protein>
<reference evidence="2" key="1">
    <citation type="journal article" date="2019" name="Int. J. Syst. Evol. Microbiol.">
        <title>The Global Catalogue of Microorganisms (GCM) 10K type strain sequencing project: providing services to taxonomists for standard genome sequencing and annotation.</title>
        <authorList>
            <consortium name="The Broad Institute Genomics Platform"/>
            <consortium name="The Broad Institute Genome Sequencing Center for Infectious Disease"/>
            <person name="Wu L."/>
            <person name="Ma J."/>
        </authorList>
    </citation>
    <scope>NUCLEOTIDE SEQUENCE [LARGE SCALE GENOMIC DNA]</scope>
    <source>
        <strain evidence="2">CCUG 53903</strain>
    </source>
</reference>
<keyword evidence="2" id="KW-1185">Reference proteome</keyword>
<sequence>MAFLLVKRQVGVGGACRRVSALLYQAAVQRRRHRKVTSQLIRWQGNPYRRAARPEERKPRGRLIFRFTGAAITRASFRINSTSITNVEFPEWVHPPQPQASSINLQALRSKNSRQQCLRRGPIYLGKERFVAEFSFQPSRK</sequence>